<evidence type="ECO:0000256" key="1">
    <source>
        <dbReference type="SAM" id="MobiDB-lite"/>
    </source>
</evidence>
<name>A0A4C2AAN7_EUMVA</name>
<evidence type="ECO:0000313" key="2">
    <source>
        <dbReference type="EMBL" id="GBP97941.1"/>
    </source>
</evidence>
<evidence type="ECO:0000313" key="3">
    <source>
        <dbReference type="Proteomes" id="UP000299102"/>
    </source>
</evidence>
<keyword evidence="3" id="KW-1185">Reference proteome</keyword>
<protein>
    <submittedName>
        <fullName evidence="2">Uncharacterized protein</fullName>
    </submittedName>
</protein>
<feature type="compositionally biased region" description="Basic and acidic residues" evidence="1">
    <location>
        <begin position="65"/>
        <end position="80"/>
    </location>
</feature>
<feature type="compositionally biased region" description="Basic and acidic residues" evidence="1">
    <location>
        <begin position="92"/>
        <end position="101"/>
    </location>
</feature>
<feature type="compositionally biased region" description="Polar residues" evidence="1">
    <location>
        <begin position="103"/>
        <end position="112"/>
    </location>
</feature>
<feature type="region of interest" description="Disordered" evidence="1">
    <location>
        <begin position="57"/>
        <end position="124"/>
    </location>
</feature>
<dbReference type="AlphaFoldDB" id="A0A4C2AAN7"/>
<reference evidence="2 3" key="1">
    <citation type="journal article" date="2019" name="Commun. Biol.">
        <title>The bagworm genome reveals a unique fibroin gene that provides high tensile strength.</title>
        <authorList>
            <person name="Kono N."/>
            <person name="Nakamura H."/>
            <person name="Ohtoshi R."/>
            <person name="Tomita M."/>
            <person name="Numata K."/>
            <person name="Arakawa K."/>
        </authorList>
    </citation>
    <scope>NUCLEOTIDE SEQUENCE [LARGE SCALE GENOMIC DNA]</scope>
</reference>
<feature type="compositionally biased region" description="Polar residues" evidence="1">
    <location>
        <begin position="1"/>
        <end position="14"/>
    </location>
</feature>
<feature type="compositionally biased region" description="Basic and acidic residues" evidence="1">
    <location>
        <begin position="16"/>
        <end position="31"/>
    </location>
</feature>
<organism evidence="2 3">
    <name type="scientific">Eumeta variegata</name>
    <name type="common">Bagworm moth</name>
    <name type="synonym">Eumeta japonica</name>
    <dbReference type="NCBI Taxonomy" id="151549"/>
    <lineage>
        <taxon>Eukaryota</taxon>
        <taxon>Metazoa</taxon>
        <taxon>Ecdysozoa</taxon>
        <taxon>Arthropoda</taxon>
        <taxon>Hexapoda</taxon>
        <taxon>Insecta</taxon>
        <taxon>Pterygota</taxon>
        <taxon>Neoptera</taxon>
        <taxon>Endopterygota</taxon>
        <taxon>Lepidoptera</taxon>
        <taxon>Glossata</taxon>
        <taxon>Ditrysia</taxon>
        <taxon>Tineoidea</taxon>
        <taxon>Psychidae</taxon>
        <taxon>Oiketicinae</taxon>
        <taxon>Eumeta</taxon>
    </lineage>
</organism>
<accession>A0A4C2AAN7</accession>
<feature type="region of interest" description="Disordered" evidence="1">
    <location>
        <begin position="1"/>
        <end position="31"/>
    </location>
</feature>
<sequence length="362" mass="41616">MPITRSQSRKTSAGVTRHEIENRSRSSTNIEHDDTIIYNECLPQSPFEVIQPPAVPVKTSSHTTMKLEHARRLTKARKEQYQQTRRNTVLKPNEKPTRDDGGVTTSHRQAPPSTIKPEPASEDKKIDLSQLASAIADAVRAERLQITSKYLCELPTFNGSHNDWLAFKSAYVDTTNSFSNVENTARFRKALKRKAKENVTRLIANTESSEIIRALEMKFRRPDSICLEILEKLTPTLRYLWFDYTSEQTTEEPGLLKFDKYVEKEIERCGSFAPSELIASEDSHRIIINRSHRTLNTNNRSDRREPNCAICKSSPHRPSDCVTMKNADREARWKLAKRLQLCFRCLHYKSASHQCKARKCNI</sequence>
<dbReference type="EMBL" id="BGZK01003032">
    <property type="protein sequence ID" value="GBP97941.1"/>
    <property type="molecule type" value="Genomic_DNA"/>
</dbReference>
<gene>
    <name evidence="2" type="ORF">EVAR_56747_1</name>
</gene>
<comment type="caution">
    <text evidence="2">The sequence shown here is derived from an EMBL/GenBank/DDBJ whole genome shotgun (WGS) entry which is preliminary data.</text>
</comment>
<dbReference type="OrthoDB" id="10066767at2759"/>
<proteinExistence type="predicted"/>
<dbReference type="Proteomes" id="UP000299102">
    <property type="component" value="Unassembled WGS sequence"/>
</dbReference>